<dbReference type="InterPro" id="IPR049804">
    <property type="entry name" value="Choice_anch_L"/>
</dbReference>
<dbReference type="Gene3D" id="4.10.1080.10">
    <property type="entry name" value="TSP type-3 repeat"/>
    <property type="match status" value="1"/>
</dbReference>
<gene>
    <name evidence="2" type="ORF">HIO71_15095</name>
</gene>
<reference evidence="2 3" key="1">
    <citation type="submission" date="2020-04" db="EMBL/GenBank/DDBJ databases">
        <title>Genome analysis and antimicrobial resistance characteristics of Chryseobacterium aquaticum isolated from farmed salmonids.</title>
        <authorList>
            <person name="Saticioglu I.B."/>
            <person name="Duman M."/>
            <person name="Altun S."/>
        </authorList>
    </citation>
    <scope>NUCLEOTIDE SEQUENCE [LARGE SCALE GENOMIC DNA]</scope>
    <source>
        <strain evidence="2 3">C-174</strain>
    </source>
</reference>
<proteinExistence type="predicted"/>
<evidence type="ECO:0000313" key="2">
    <source>
        <dbReference type="EMBL" id="NMR35503.1"/>
    </source>
</evidence>
<comment type="caution">
    <text evidence="2">The sequence shown here is derived from an EMBL/GenBank/DDBJ whole genome shotgun (WGS) entry which is preliminary data.</text>
</comment>
<dbReference type="GO" id="GO:0005509">
    <property type="term" value="F:calcium ion binding"/>
    <property type="evidence" value="ECO:0007669"/>
    <property type="project" value="InterPro"/>
</dbReference>
<sequence>MKFNTLYNFVIALMLFLVHNSYFAQTSATTSVVWNSASTTGPTNAEINAALIGNNVTLSNSNLNYGNRLTQIATFSGGTAANLGMNTGVFFGTGLNSELLTLNTAVRRDGNPTNQVAGGVASDPDLVQLVQNAINNTLSYSFTITTGPKATTLNIKYQFGSEEYPNFVGSQYNDAFGFFVSGGNLATTQNIGRLPNGSTTSINNVNIGIPGSDSPTPVIAFDSSQSSLYVNNGHPITTTGTAPSVKLTQYNTTNYNNPVPIRPVGVQFNGITRLLTYTLGGLLPNTAYTFKIVIADAGDTQYDSGLFINTIYGTATLVANNDTYSIISGNSSTVSVLSNDTVNGTASASLSDVALSQISTSNSGVNLNTSTGLISVAPGTPPGVYTVNYQICDLTFLDNCKTAVATVTVAANDPDNDGVDSFTDLDDDNDGILDSVEGLCATTGFESFETNPLQPNVNGNNIQTGVTVYNGWSVNNLTTPQASPYNIVRVNNTTYSSGPTSAQDGSQYLDINGAGANFYRDFTFTSPTVLNASVYFSPRETMGTSVVFQSKIEIVKISGTTQTWSGNVINYNSSSPYVWTQSSLNNVVLPAGTYRLQMGIHDNAHIDSISYCFSTDTDGDGIPNYLDTDSDNDGCPDAIEGSENVTYAMVNPLTAATNPGQINVRFNGTTAGTPSQIISTAIAANGVPQVVNNGVNNSNASIGLVAGAAAAGIADNTGTSPVAGVGQAIGNSADNALNDCKCYRSATTTLGTNNATQHGITAFNRGGADNSNWPMLRNNGWTALEANTKAFVINRMPAATTTAGAVVAGEPVNAALTAPVISVPIVGMTFYDTTNNCMKVNVDGTRTGWKCFNTQSCPEEN</sequence>
<evidence type="ECO:0000256" key="1">
    <source>
        <dbReference type="SAM" id="SignalP"/>
    </source>
</evidence>
<keyword evidence="1" id="KW-0732">Signal</keyword>
<evidence type="ECO:0008006" key="4">
    <source>
        <dbReference type="Google" id="ProtNLM"/>
    </source>
</evidence>
<dbReference type="AlphaFoldDB" id="A0A848NDD0"/>
<dbReference type="Proteomes" id="UP000548067">
    <property type="component" value="Unassembled WGS sequence"/>
</dbReference>
<name>A0A848NDD0_9FLAO</name>
<feature type="signal peptide" evidence="1">
    <location>
        <begin position="1"/>
        <end position="24"/>
    </location>
</feature>
<organism evidence="2 3">
    <name type="scientific">Chryseobacterium aquaticum</name>
    <dbReference type="NCBI Taxonomy" id="452084"/>
    <lineage>
        <taxon>Bacteria</taxon>
        <taxon>Pseudomonadati</taxon>
        <taxon>Bacteroidota</taxon>
        <taxon>Flavobacteriia</taxon>
        <taxon>Flavobacteriales</taxon>
        <taxon>Weeksellaceae</taxon>
        <taxon>Chryseobacterium group</taxon>
        <taxon>Chryseobacterium</taxon>
    </lineage>
</organism>
<feature type="chain" id="PRO_5032310175" description="Fibronectin type-III domain-containing protein" evidence="1">
    <location>
        <begin position="25"/>
        <end position="861"/>
    </location>
</feature>
<accession>A0A848NDD0</accession>
<dbReference type="EMBL" id="JABCJF010000008">
    <property type="protein sequence ID" value="NMR35503.1"/>
    <property type="molecule type" value="Genomic_DNA"/>
</dbReference>
<evidence type="ECO:0000313" key="3">
    <source>
        <dbReference type="Proteomes" id="UP000548067"/>
    </source>
</evidence>
<dbReference type="RefSeq" id="WP_169322061.1">
    <property type="nucleotide sequence ID" value="NZ_JABCJF010000008.1"/>
</dbReference>
<protein>
    <recommendedName>
        <fullName evidence="4">Fibronectin type-III domain-containing protein</fullName>
    </recommendedName>
</protein>
<dbReference type="SUPFAM" id="SSF103647">
    <property type="entry name" value="TSP type-3 repeat"/>
    <property type="match status" value="1"/>
</dbReference>
<dbReference type="NCBIfam" id="NF038133">
    <property type="entry name" value="choice_anch_L"/>
    <property type="match status" value="1"/>
</dbReference>
<dbReference type="InterPro" id="IPR028974">
    <property type="entry name" value="TSP_type-3_rpt"/>
</dbReference>